<accession>A0A1M7PWJ7</accession>
<dbReference type="EMBL" id="FRCY01000011">
    <property type="protein sequence ID" value="SHN21895.1"/>
    <property type="molecule type" value="Genomic_DNA"/>
</dbReference>
<dbReference type="Proteomes" id="UP000184513">
    <property type="component" value="Unassembled WGS sequence"/>
</dbReference>
<dbReference type="PROSITE" id="PS51257">
    <property type="entry name" value="PROKAR_LIPOPROTEIN"/>
    <property type="match status" value="1"/>
</dbReference>
<dbReference type="OrthoDB" id="839172at2"/>
<proteinExistence type="predicted"/>
<evidence type="ECO:0000313" key="2">
    <source>
        <dbReference type="EMBL" id="SHN21895.1"/>
    </source>
</evidence>
<dbReference type="AlphaFoldDB" id="A0A1M7PWJ7"/>
<protein>
    <submittedName>
        <fullName evidence="2">Uncharacterized protein</fullName>
    </submittedName>
</protein>
<dbReference type="RefSeq" id="WP_073096024.1">
    <property type="nucleotide sequence ID" value="NZ_FRCY01000011.1"/>
</dbReference>
<feature type="coiled-coil region" evidence="1">
    <location>
        <begin position="73"/>
        <end position="108"/>
    </location>
</feature>
<gene>
    <name evidence="2" type="ORF">SAMN04488057_11159</name>
</gene>
<organism evidence="2 3">
    <name type="scientific">Cyclobacterium lianum</name>
    <dbReference type="NCBI Taxonomy" id="388280"/>
    <lineage>
        <taxon>Bacteria</taxon>
        <taxon>Pseudomonadati</taxon>
        <taxon>Bacteroidota</taxon>
        <taxon>Cytophagia</taxon>
        <taxon>Cytophagales</taxon>
        <taxon>Cyclobacteriaceae</taxon>
        <taxon>Cyclobacterium</taxon>
    </lineage>
</organism>
<keyword evidence="1" id="KW-0175">Coiled coil</keyword>
<keyword evidence="3" id="KW-1185">Reference proteome</keyword>
<reference evidence="2 3" key="1">
    <citation type="submission" date="2016-11" db="EMBL/GenBank/DDBJ databases">
        <authorList>
            <person name="Jaros S."/>
            <person name="Januszkiewicz K."/>
            <person name="Wedrychowicz H."/>
        </authorList>
    </citation>
    <scope>NUCLEOTIDE SEQUENCE [LARGE SCALE GENOMIC DNA]</scope>
    <source>
        <strain evidence="2 3">CGMCC 1.6102</strain>
    </source>
</reference>
<name>A0A1M7PWJ7_9BACT</name>
<sequence>MTVRNILIFTSAVFLFAACSGENEDRYQFEGESVLDTETGDEYILENPDTMTVVHIDGTSEPITVSSTPFAESEELNQMMEKYRANMEKRKEELLAKEKARIKNEREERYADFSDEELEEEFRKLHENDAPFEQQMDIVAELVNREVILEIDAAELLEIDPKDVDMDVEWESTSTSDQAGQ</sequence>
<evidence type="ECO:0000256" key="1">
    <source>
        <dbReference type="SAM" id="Coils"/>
    </source>
</evidence>
<evidence type="ECO:0000313" key="3">
    <source>
        <dbReference type="Proteomes" id="UP000184513"/>
    </source>
</evidence>